<feature type="domain" description="Peptidase M10 serralysin C-terminal" evidence="4">
    <location>
        <begin position="191"/>
        <end position="220"/>
    </location>
</feature>
<keyword evidence="6" id="KW-1185">Reference proteome</keyword>
<reference evidence="5" key="1">
    <citation type="submission" date="2020-04" db="EMBL/GenBank/DDBJ databases">
        <title>A desert anoxygenic phototrophic bacterium fixes CO2 using RubisCO under aerobic conditions.</title>
        <authorList>
            <person name="Tang K."/>
        </authorList>
    </citation>
    <scope>NUCLEOTIDE SEQUENCE [LARGE SCALE GENOMIC DNA]</scope>
    <source>
        <strain evidence="5">MIMtkB3</strain>
    </source>
</reference>
<dbReference type="Gene3D" id="2.150.10.10">
    <property type="entry name" value="Serralysin-like metalloprotease, C-terminal"/>
    <property type="match status" value="1"/>
</dbReference>
<evidence type="ECO:0000259" key="4">
    <source>
        <dbReference type="Pfam" id="PF08548"/>
    </source>
</evidence>
<evidence type="ECO:0000313" key="5">
    <source>
        <dbReference type="EMBL" id="QJE74160.1"/>
    </source>
</evidence>
<evidence type="ECO:0000256" key="1">
    <source>
        <dbReference type="ARBA" id="ARBA00004613"/>
    </source>
</evidence>
<dbReference type="SUPFAM" id="SSF55486">
    <property type="entry name" value="Metalloproteases ('zincins'), catalytic domain"/>
    <property type="match status" value="1"/>
</dbReference>
<proteinExistence type="predicted"/>
<name>A0A858R9K5_9PROT</name>
<dbReference type="Pfam" id="PF08548">
    <property type="entry name" value="Peptidase_M10_C"/>
    <property type="match status" value="2"/>
</dbReference>
<keyword evidence="2" id="KW-0964">Secreted</keyword>
<dbReference type="SUPFAM" id="SSF51120">
    <property type="entry name" value="beta-Roll"/>
    <property type="match status" value="1"/>
</dbReference>
<dbReference type="KEGG" id="acru:HHL28_14680"/>
<evidence type="ECO:0000256" key="2">
    <source>
        <dbReference type="ARBA" id="ARBA00022525"/>
    </source>
</evidence>
<accession>A0A858R9K5</accession>
<dbReference type="GO" id="GO:0008237">
    <property type="term" value="F:metallopeptidase activity"/>
    <property type="evidence" value="ECO:0007669"/>
    <property type="project" value="InterPro"/>
</dbReference>
<dbReference type="InterPro" id="IPR024079">
    <property type="entry name" value="MetalloPept_cat_dom_sf"/>
</dbReference>
<evidence type="ECO:0000256" key="3">
    <source>
        <dbReference type="ARBA" id="ARBA00022737"/>
    </source>
</evidence>
<dbReference type="AlphaFoldDB" id="A0A858R9K5"/>
<keyword evidence="3" id="KW-0677">Repeat</keyword>
<protein>
    <recommendedName>
        <fullName evidence="4">Peptidase M10 serralysin C-terminal domain-containing protein</fullName>
    </recommendedName>
</protein>
<dbReference type="InterPro" id="IPR013858">
    <property type="entry name" value="Peptidase_M10B_C"/>
</dbReference>
<dbReference type="Gene3D" id="3.40.390.10">
    <property type="entry name" value="Collagenase (Catalytic Domain)"/>
    <property type="match status" value="1"/>
</dbReference>
<evidence type="ECO:0000313" key="6">
    <source>
        <dbReference type="Proteomes" id="UP000501891"/>
    </source>
</evidence>
<dbReference type="GO" id="GO:0005509">
    <property type="term" value="F:calcium ion binding"/>
    <property type="evidence" value="ECO:0007669"/>
    <property type="project" value="InterPro"/>
</dbReference>
<gene>
    <name evidence="5" type="ORF">HHL28_14680</name>
</gene>
<feature type="domain" description="Peptidase M10 serralysin C-terminal" evidence="4">
    <location>
        <begin position="105"/>
        <end position="173"/>
    </location>
</feature>
<comment type="subcellular location">
    <subcellularLocation>
        <location evidence="1">Secreted</location>
    </subcellularLocation>
</comment>
<dbReference type="GO" id="GO:0005615">
    <property type="term" value="C:extracellular space"/>
    <property type="evidence" value="ECO:0007669"/>
    <property type="project" value="InterPro"/>
</dbReference>
<dbReference type="Proteomes" id="UP000501891">
    <property type="component" value="Chromosome"/>
</dbReference>
<dbReference type="InterPro" id="IPR011049">
    <property type="entry name" value="Serralysin-like_metalloprot_C"/>
</dbReference>
<dbReference type="EMBL" id="CP051775">
    <property type="protein sequence ID" value="QJE74160.1"/>
    <property type="molecule type" value="Genomic_DNA"/>
</dbReference>
<sequence>MWVNPAQASNLQLDEGEYGLLTLVHESGHALGLSHPGEYNYSDGIPLTYKGLAEYYQDSLQYSVMSYWGAHETGAGHIDWQNLIFKYAATPLVHDIAAMQRIYGAETTTRTGDTVYGFNSTANREAFDFTKNKLPIVAIWDAGGNDTLDLSGWDTPSTIDLNPGAFSSGGGIQDLPATVSKELAARYGATTGLLRDNISIAYGATIENAVGGGGNDRISGNAVANSLTGGAGMTS</sequence>
<organism evidence="5 6">
    <name type="scientific">Aerophototrophica crusticola</name>
    <dbReference type="NCBI Taxonomy" id="1709002"/>
    <lineage>
        <taxon>Bacteria</taxon>
        <taxon>Pseudomonadati</taxon>
        <taxon>Pseudomonadota</taxon>
        <taxon>Alphaproteobacteria</taxon>
        <taxon>Rhodospirillales</taxon>
        <taxon>Rhodospirillaceae</taxon>
        <taxon>Aerophototrophica</taxon>
    </lineage>
</organism>